<keyword evidence="9" id="KW-1162">Viral penetration into host cytoplasm</keyword>
<dbReference type="KEGG" id="vg:30769049"/>
<dbReference type="GO" id="GO:0042025">
    <property type="term" value="C:host cell nucleus"/>
    <property type="evidence" value="ECO:0007669"/>
    <property type="project" value="UniProtKB-SubCell"/>
</dbReference>
<comment type="subunit">
    <text evidence="15">Homomultimer. Assembles in the nucleus, presumably in an immature form, then migrates to the cytoplasm once assembled as mature virion. Interacts with Rep; this interaction relocates Rep into the nucleus.</text>
</comment>
<dbReference type="InterPro" id="IPR003383">
    <property type="entry name" value="Circovirus_capsid"/>
</dbReference>
<dbReference type="EMBL" id="KU053483">
    <property type="protein sequence ID" value="ALO17913.1"/>
    <property type="molecule type" value="Genomic_DNA"/>
</dbReference>
<keyword evidence="10" id="KW-1161">Viral attachment to host cell</keyword>
<evidence type="ECO:0000256" key="14">
    <source>
        <dbReference type="ARBA" id="ARBA00023296"/>
    </source>
</evidence>
<dbReference type="GO" id="GO:0075509">
    <property type="term" value="P:endocytosis involved in viral entry into host cell"/>
    <property type="evidence" value="ECO:0007669"/>
    <property type="project" value="UniProtKB-KW"/>
</dbReference>
<dbReference type="GO" id="GO:0003677">
    <property type="term" value="F:DNA binding"/>
    <property type="evidence" value="ECO:0007669"/>
    <property type="project" value="UniProtKB-KW"/>
</dbReference>
<sequence>MWRARRGRYRYVGRAGVYKNRRIYRRRRYRLPLYRPQRLRRSTGLDVYAVKTEVIVPTLDDNVIVLEPYISDFRRLADTYNLYNPYRFMSLSVRVVPWCNTTSSTVPNNLYCCAPFHRPLTMKVNEATYVQILSLPRSKSYPATRSSYRRFVPTVASVLSETGQSTVLTGSGLTRYRPLISQSPGYDAAAVRHYCAIYKFSPPASGQPPVEYPLILRAHVRFFSPKDTDFS</sequence>
<evidence type="ECO:0000256" key="15">
    <source>
        <dbReference type="ARBA" id="ARBA00046863"/>
    </source>
</evidence>
<evidence type="ECO:0000256" key="13">
    <source>
        <dbReference type="ARBA" id="ARBA00023125"/>
    </source>
</evidence>
<keyword evidence="7" id="KW-1048">Host nucleus</keyword>
<dbReference type="RefSeq" id="YP_009333617.1">
    <property type="nucleotide sequence ID" value="NC_032682.2"/>
</dbReference>
<reference evidence="16 17" key="1">
    <citation type="submission" date="2017-05" db="EMBL/GenBank/DDBJ databases">
        <title>Cyclovirus in Indian patient with acute encephalitis syndrome discovered by deep sequencing.</title>
        <authorList>
            <person name="Bouquet J."/>
            <person name="Joshi R."/>
            <person name="Chiu C.Y."/>
        </authorList>
    </citation>
    <scope>NUCLEOTIDE SEQUENCE [LARGE SCALE GENOMIC DNA]</scope>
    <source>
        <strain evidence="16">IECSF08</strain>
    </source>
</reference>
<evidence type="ECO:0000256" key="11">
    <source>
        <dbReference type="ARBA" id="ARBA00022844"/>
    </source>
</evidence>
<keyword evidence="13" id="KW-0238">DNA-binding</keyword>
<keyword evidence="4" id="KW-1140">T=1 icosahedral capsid protein</keyword>
<keyword evidence="12" id="KW-1164">Virus endocytosis by host</keyword>
<dbReference type="GO" id="GO:0019069">
    <property type="term" value="P:viral capsid assembly"/>
    <property type="evidence" value="ECO:0007669"/>
    <property type="project" value="InterPro"/>
</dbReference>
<evidence type="ECO:0000256" key="4">
    <source>
        <dbReference type="ARBA" id="ARBA00022431"/>
    </source>
</evidence>
<dbReference type="Proteomes" id="UP000202873">
    <property type="component" value="Segment"/>
</dbReference>
<proteinExistence type="inferred from homology"/>
<dbReference type="Pfam" id="PF02443">
    <property type="entry name" value="Circo_capsid"/>
    <property type="match status" value="1"/>
</dbReference>
<dbReference type="GO" id="GO:0019062">
    <property type="term" value="P:virion attachment to host cell"/>
    <property type="evidence" value="ECO:0007669"/>
    <property type="project" value="UniProtKB-KW"/>
</dbReference>
<comment type="subcellular location">
    <subcellularLocation>
        <location evidence="1">Host nucleus</location>
    </subcellularLocation>
    <subcellularLocation>
        <location evidence="2">Virion</location>
    </subcellularLocation>
</comment>
<keyword evidence="6" id="KW-0167">Capsid protein</keyword>
<keyword evidence="14" id="KW-1160">Virus entry into host cell</keyword>
<dbReference type="GO" id="GO:0039615">
    <property type="term" value="C:T=1 icosahedral viral capsid"/>
    <property type="evidence" value="ECO:0007669"/>
    <property type="project" value="UniProtKB-KW"/>
</dbReference>
<evidence type="ECO:0000256" key="1">
    <source>
        <dbReference type="ARBA" id="ARBA00004147"/>
    </source>
</evidence>
<keyword evidence="5" id="KW-1163">Viral penetration into host nucleus</keyword>
<evidence type="ECO:0000256" key="7">
    <source>
        <dbReference type="ARBA" id="ARBA00022562"/>
    </source>
</evidence>
<evidence type="ECO:0000256" key="8">
    <source>
        <dbReference type="ARBA" id="ARBA00022581"/>
    </source>
</evidence>
<accession>A0A1N7TEH4</accession>
<evidence type="ECO:0000256" key="3">
    <source>
        <dbReference type="ARBA" id="ARBA00010301"/>
    </source>
</evidence>
<keyword evidence="11" id="KW-0946">Virion</keyword>
<evidence type="ECO:0000256" key="12">
    <source>
        <dbReference type="ARBA" id="ARBA00022890"/>
    </source>
</evidence>
<evidence type="ECO:0000313" key="16">
    <source>
        <dbReference type="EMBL" id="ALO17913.1"/>
    </source>
</evidence>
<name>A0A1N7TEH4_9CIRC</name>
<dbReference type="GO" id="GO:0075732">
    <property type="term" value="P:viral penetration into host nucleus"/>
    <property type="evidence" value="ECO:0007669"/>
    <property type="project" value="UniProtKB-KW"/>
</dbReference>
<evidence type="ECO:0000256" key="10">
    <source>
        <dbReference type="ARBA" id="ARBA00022804"/>
    </source>
</evidence>
<evidence type="ECO:0000313" key="17">
    <source>
        <dbReference type="Proteomes" id="UP000202873"/>
    </source>
</evidence>
<dbReference type="GeneID" id="30769049"/>
<keyword evidence="8" id="KW-0945">Host-virus interaction</keyword>
<evidence type="ECO:0000256" key="9">
    <source>
        <dbReference type="ARBA" id="ARBA00022595"/>
    </source>
</evidence>
<evidence type="ECO:0000256" key="2">
    <source>
        <dbReference type="ARBA" id="ARBA00004328"/>
    </source>
</evidence>
<evidence type="ECO:0000256" key="5">
    <source>
        <dbReference type="ARBA" id="ARBA00022524"/>
    </source>
</evidence>
<comment type="similarity">
    <text evidence="3">Belongs to the circoviridae capsid protein family.</text>
</comment>
<evidence type="ECO:0000256" key="6">
    <source>
        <dbReference type="ARBA" id="ARBA00022561"/>
    </source>
</evidence>
<dbReference type="GO" id="GO:0043657">
    <property type="term" value="C:host cell"/>
    <property type="evidence" value="ECO:0007669"/>
    <property type="project" value="GOC"/>
</dbReference>
<organism evidence="16 17">
    <name type="scientific">Indian encephalitis associated cyclovirus</name>
    <dbReference type="NCBI Taxonomy" id="1755290"/>
    <lineage>
        <taxon>Viruses</taxon>
        <taxon>Monodnaviria</taxon>
        <taxon>Shotokuvirae</taxon>
        <taxon>Cressdnaviricota</taxon>
        <taxon>Arfiviricetes</taxon>
        <taxon>Cirlivirales</taxon>
        <taxon>Circoviridae</taxon>
        <taxon>Cyclovirus</taxon>
        <taxon>Cyclovirus manusyan</taxon>
    </lineage>
</organism>
<keyword evidence="17" id="KW-1185">Reference proteome</keyword>
<protein>
    <submittedName>
        <fullName evidence="16">Capsid protein</fullName>
    </submittedName>
</protein>